<dbReference type="HOGENOM" id="CLU_2546589_0_0_1"/>
<dbReference type="Gramene" id="ORUFI03G31640.1">
    <property type="protein sequence ID" value="ORUFI03G31640.1"/>
    <property type="gene ID" value="ORUFI03G31640"/>
</dbReference>
<accession>A0A0E0NZV9</accession>
<reference evidence="1" key="2">
    <citation type="submission" date="2015-06" db="UniProtKB">
        <authorList>
            <consortium name="EnsemblPlants"/>
        </authorList>
    </citation>
    <scope>IDENTIFICATION</scope>
</reference>
<protein>
    <submittedName>
        <fullName evidence="1">Uncharacterized protein</fullName>
    </submittedName>
</protein>
<dbReference type="AlphaFoldDB" id="A0A0E0NZV9"/>
<evidence type="ECO:0000313" key="1">
    <source>
        <dbReference type="EnsemblPlants" id="ORUFI03G31640.1"/>
    </source>
</evidence>
<sequence>MPVGISTVVTTHSHLSHPLRNRHTLLVSRKSAPPKLRRANPPSAIPVAVGRLLLAFIIHLRTAGEGHNGREHLRASKLNGSHA</sequence>
<name>A0A0E0NZV9_ORYRU</name>
<dbReference type="Proteomes" id="UP000008022">
    <property type="component" value="Unassembled WGS sequence"/>
</dbReference>
<reference evidence="2" key="1">
    <citation type="submission" date="2013-06" db="EMBL/GenBank/DDBJ databases">
        <authorList>
            <person name="Zhao Q."/>
        </authorList>
    </citation>
    <scope>NUCLEOTIDE SEQUENCE</scope>
    <source>
        <strain evidence="2">cv. W1943</strain>
    </source>
</reference>
<organism evidence="1 2">
    <name type="scientific">Oryza rufipogon</name>
    <name type="common">Brownbeard rice</name>
    <name type="synonym">Asian wild rice</name>
    <dbReference type="NCBI Taxonomy" id="4529"/>
    <lineage>
        <taxon>Eukaryota</taxon>
        <taxon>Viridiplantae</taxon>
        <taxon>Streptophyta</taxon>
        <taxon>Embryophyta</taxon>
        <taxon>Tracheophyta</taxon>
        <taxon>Spermatophyta</taxon>
        <taxon>Magnoliopsida</taxon>
        <taxon>Liliopsida</taxon>
        <taxon>Poales</taxon>
        <taxon>Poaceae</taxon>
        <taxon>BOP clade</taxon>
        <taxon>Oryzoideae</taxon>
        <taxon>Oryzeae</taxon>
        <taxon>Oryzinae</taxon>
        <taxon>Oryza</taxon>
    </lineage>
</organism>
<keyword evidence="2" id="KW-1185">Reference proteome</keyword>
<evidence type="ECO:0000313" key="2">
    <source>
        <dbReference type="Proteomes" id="UP000008022"/>
    </source>
</evidence>
<dbReference type="EnsemblPlants" id="ORUFI03G31640.1">
    <property type="protein sequence ID" value="ORUFI03G31640.1"/>
    <property type="gene ID" value="ORUFI03G31640"/>
</dbReference>
<proteinExistence type="predicted"/>